<keyword evidence="5" id="KW-0813">Transport</keyword>
<feature type="transmembrane region" description="Helical" evidence="5">
    <location>
        <begin position="195"/>
        <end position="220"/>
    </location>
</feature>
<evidence type="ECO:0000259" key="7">
    <source>
        <dbReference type="PROSITE" id="PS50928"/>
    </source>
</evidence>
<dbReference type="EMBL" id="JBHSLU010000018">
    <property type="protein sequence ID" value="MFC5505589.1"/>
    <property type="molecule type" value="Genomic_DNA"/>
</dbReference>
<gene>
    <name evidence="8" type="ORF">ACFPN9_10000</name>
</gene>
<sequence length="400" mass="44515">MNQAATPPSPALGLPPDGAPLPHTASTAPFEPNAVEVMTPEQERVYLASQSQLMWWKFRRHKLALVSGVVIIVIYAMAAFAEFLAPYHYTTRNTDFIRAPRQEVHLFHEGRFLGPFVYPYTQRLNMENLKREYDVDRSRPQPLRFFCRGEEYRFWNLIPGNLHFVCPPEGGTLFLLGSDRLGRDMLSRILYGGRISLSIGLLGVFVSFVLGVIIGGIAGYYGGKVDLVVQRLIEIVQSLPHIPLWLALAAIMPPSWSPLLVYFGITVILGLMDWTGLARAVRSKLLSLREEDYVVAAQLMGAKPARIIGLHLVPGFMSHLIASATITIPKTILGETALSFLGLGLRPPITSWGVMLNEAQNINVVALYPWLLYPVVPVILIILAFNFLGDGLRDAADPYR</sequence>
<feature type="transmembrane region" description="Helical" evidence="5">
    <location>
        <begin position="259"/>
        <end position="281"/>
    </location>
</feature>
<dbReference type="PANTHER" id="PTHR43839">
    <property type="entry name" value="OPPC IN A BINDING PROTEIN-DEPENDENT TRANSPORT SYSTEM"/>
    <property type="match status" value="1"/>
</dbReference>
<evidence type="ECO:0000256" key="2">
    <source>
        <dbReference type="ARBA" id="ARBA00022692"/>
    </source>
</evidence>
<dbReference type="Pfam" id="PF00528">
    <property type="entry name" value="BPD_transp_1"/>
    <property type="match status" value="1"/>
</dbReference>
<organism evidence="8 9">
    <name type="scientific">Bosea massiliensis</name>
    <dbReference type="NCBI Taxonomy" id="151419"/>
    <lineage>
        <taxon>Bacteria</taxon>
        <taxon>Pseudomonadati</taxon>
        <taxon>Pseudomonadota</taxon>
        <taxon>Alphaproteobacteria</taxon>
        <taxon>Hyphomicrobiales</taxon>
        <taxon>Boseaceae</taxon>
        <taxon>Bosea</taxon>
    </lineage>
</organism>
<dbReference type="InterPro" id="IPR035906">
    <property type="entry name" value="MetI-like_sf"/>
</dbReference>
<evidence type="ECO:0000256" key="6">
    <source>
        <dbReference type="SAM" id="MobiDB-lite"/>
    </source>
</evidence>
<evidence type="ECO:0000313" key="8">
    <source>
        <dbReference type="EMBL" id="MFC5505589.1"/>
    </source>
</evidence>
<name>A0ABW0NYQ6_9HYPH</name>
<evidence type="ECO:0000313" key="9">
    <source>
        <dbReference type="Proteomes" id="UP001596060"/>
    </source>
</evidence>
<evidence type="ECO:0000256" key="5">
    <source>
        <dbReference type="RuleBase" id="RU363032"/>
    </source>
</evidence>
<keyword evidence="4 5" id="KW-0472">Membrane</keyword>
<evidence type="ECO:0000256" key="1">
    <source>
        <dbReference type="ARBA" id="ARBA00004651"/>
    </source>
</evidence>
<accession>A0ABW0NYQ6</accession>
<keyword evidence="9" id="KW-1185">Reference proteome</keyword>
<dbReference type="Gene3D" id="1.10.3720.10">
    <property type="entry name" value="MetI-like"/>
    <property type="match status" value="1"/>
</dbReference>
<comment type="similarity">
    <text evidence="5">Belongs to the binding-protein-dependent transport system permease family.</text>
</comment>
<dbReference type="SUPFAM" id="SSF161098">
    <property type="entry name" value="MetI-like"/>
    <property type="match status" value="1"/>
</dbReference>
<feature type="region of interest" description="Disordered" evidence="6">
    <location>
        <begin position="1"/>
        <end position="26"/>
    </location>
</feature>
<comment type="subcellular location">
    <subcellularLocation>
        <location evidence="1 5">Cell membrane</location>
        <topology evidence="1 5">Multi-pass membrane protein</topology>
    </subcellularLocation>
</comment>
<dbReference type="Pfam" id="PF12911">
    <property type="entry name" value="OppC_N"/>
    <property type="match status" value="1"/>
</dbReference>
<keyword evidence="2 5" id="KW-0812">Transmembrane</keyword>
<dbReference type="InterPro" id="IPR025966">
    <property type="entry name" value="OppC_N"/>
</dbReference>
<dbReference type="CDD" id="cd06261">
    <property type="entry name" value="TM_PBP2"/>
    <property type="match status" value="1"/>
</dbReference>
<feature type="transmembrane region" description="Helical" evidence="5">
    <location>
        <begin position="63"/>
        <end position="85"/>
    </location>
</feature>
<dbReference type="PROSITE" id="PS50928">
    <property type="entry name" value="ABC_TM1"/>
    <property type="match status" value="1"/>
</dbReference>
<dbReference type="PANTHER" id="PTHR43839:SF3">
    <property type="entry name" value="OLIGOPEPTIDE ABC TRANSPORTER, PERMEASE PROTEIN"/>
    <property type="match status" value="1"/>
</dbReference>
<dbReference type="RefSeq" id="WP_068076289.1">
    <property type="nucleotide sequence ID" value="NZ_JBHSLU010000018.1"/>
</dbReference>
<proteinExistence type="inferred from homology"/>
<evidence type="ECO:0000256" key="3">
    <source>
        <dbReference type="ARBA" id="ARBA00022989"/>
    </source>
</evidence>
<reference evidence="9" key="1">
    <citation type="journal article" date="2019" name="Int. J. Syst. Evol. Microbiol.">
        <title>The Global Catalogue of Microorganisms (GCM) 10K type strain sequencing project: providing services to taxonomists for standard genome sequencing and annotation.</title>
        <authorList>
            <consortium name="The Broad Institute Genomics Platform"/>
            <consortium name="The Broad Institute Genome Sequencing Center for Infectious Disease"/>
            <person name="Wu L."/>
            <person name="Ma J."/>
        </authorList>
    </citation>
    <scope>NUCLEOTIDE SEQUENCE [LARGE SCALE GENOMIC DNA]</scope>
    <source>
        <strain evidence="9">CCUG 43117</strain>
    </source>
</reference>
<feature type="transmembrane region" description="Helical" evidence="5">
    <location>
        <begin position="365"/>
        <end position="388"/>
    </location>
</feature>
<protein>
    <submittedName>
        <fullName evidence="8">ABC transporter permease</fullName>
    </submittedName>
</protein>
<keyword evidence="3 5" id="KW-1133">Transmembrane helix</keyword>
<dbReference type="Proteomes" id="UP001596060">
    <property type="component" value="Unassembled WGS sequence"/>
</dbReference>
<comment type="caution">
    <text evidence="8">The sequence shown here is derived from an EMBL/GenBank/DDBJ whole genome shotgun (WGS) entry which is preliminary data.</text>
</comment>
<evidence type="ECO:0000256" key="4">
    <source>
        <dbReference type="ARBA" id="ARBA00023136"/>
    </source>
</evidence>
<feature type="compositionally biased region" description="Low complexity" evidence="6">
    <location>
        <begin position="1"/>
        <end position="22"/>
    </location>
</feature>
<dbReference type="InterPro" id="IPR000515">
    <property type="entry name" value="MetI-like"/>
</dbReference>
<feature type="domain" description="ABC transmembrane type-1" evidence="7">
    <location>
        <begin position="193"/>
        <end position="389"/>
    </location>
</feature>